<comment type="miscellaneous">
    <text evidence="10">The active site is located at the dimer interface.</text>
</comment>
<comment type="catalytic activity">
    <reaction evidence="10">
        <text>4-(phosphooxy)-L-threonine + NAD(+) = 3-amino-2-oxopropyl phosphate + CO2 + NADH</text>
        <dbReference type="Rhea" id="RHEA:32275"/>
        <dbReference type="ChEBI" id="CHEBI:16526"/>
        <dbReference type="ChEBI" id="CHEBI:57279"/>
        <dbReference type="ChEBI" id="CHEBI:57540"/>
        <dbReference type="ChEBI" id="CHEBI:57945"/>
        <dbReference type="ChEBI" id="CHEBI:58452"/>
        <dbReference type="EC" id="1.1.1.262"/>
    </reaction>
</comment>
<dbReference type="NCBIfam" id="TIGR00557">
    <property type="entry name" value="pdxA"/>
    <property type="match status" value="1"/>
</dbReference>
<sequence>MTKRILVTPGEPAGIGPDLCLSLAQHHFDSEIILVADPEMLKMRALLLGLDLIQLQQVDLNSAPQPHQPGTLKVLPVSCGANCEPGKLNPQNAGYILKTLDIAIDACLNNQADAVTTGPVNKAVINDAGIPFTGHTEYFQQRCHTDRVVMMLATEELKVALATTHIPLRKVADAITPELLEEVMDVLMHSLQTDFGLEKPRLLVAGLNPHAGESGHLGSEDEEIIAPVIQQWRELGFPVTGPLPADTLYARHWLDQADATLAMYHDQGLPVLKYSGFGRALNITLGLPIIRTSVDHGTALDLAGTGHANNGSLLVAIHYAEKMAANRARHAN</sequence>
<dbReference type="GO" id="GO:0008270">
    <property type="term" value="F:zinc ion binding"/>
    <property type="evidence" value="ECO:0007669"/>
    <property type="project" value="UniProtKB-UniRule"/>
</dbReference>
<comment type="pathway">
    <text evidence="10">Cofactor biosynthesis; pyridoxine 5'-phosphate biosynthesis; pyridoxine 5'-phosphate from D-erythrose 4-phosphate: step 4/5.</text>
</comment>
<feature type="binding site" evidence="10">
    <location>
        <position position="210"/>
    </location>
    <ligand>
        <name>a divalent metal cation</name>
        <dbReference type="ChEBI" id="CHEBI:60240"/>
        <note>ligand shared between dimeric partners</note>
    </ligand>
</feature>
<feature type="binding site" evidence="10">
    <location>
        <position position="165"/>
    </location>
    <ligand>
        <name>a divalent metal cation</name>
        <dbReference type="ChEBI" id="CHEBI:60240"/>
        <note>ligand shared between dimeric partners</note>
    </ligand>
</feature>
<keyword evidence="9 10" id="KW-0170">Cobalt</keyword>
<keyword evidence="4 10" id="KW-0460">Magnesium</keyword>
<evidence type="ECO:0000313" key="12">
    <source>
        <dbReference type="Proteomes" id="UP000032266"/>
    </source>
</evidence>
<dbReference type="STRING" id="1445510.YC6258_02188"/>
<keyword evidence="6 10" id="KW-0560">Oxidoreductase</keyword>
<keyword evidence="8 10" id="KW-0664">Pyridoxine biosynthesis</keyword>
<evidence type="ECO:0000256" key="9">
    <source>
        <dbReference type="ARBA" id="ARBA00023285"/>
    </source>
</evidence>
<evidence type="ECO:0000313" key="11">
    <source>
        <dbReference type="EMBL" id="AJQ94226.1"/>
    </source>
</evidence>
<dbReference type="InterPro" id="IPR037510">
    <property type="entry name" value="PdxA"/>
</dbReference>
<feature type="binding site" evidence="10">
    <location>
        <position position="273"/>
    </location>
    <ligand>
        <name>substrate</name>
    </ligand>
</feature>
<dbReference type="Pfam" id="PF04166">
    <property type="entry name" value="PdxA"/>
    <property type="match status" value="1"/>
</dbReference>
<comment type="subunit">
    <text evidence="10">Homodimer.</text>
</comment>
<comment type="similarity">
    <text evidence="10">Belongs to the PdxA family.</text>
</comment>
<comment type="subcellular location">
    <subcellularLocation>
        <location evidence="10">Cytoplasm</location>
    </subcellularLocation>
</comment>
<dbReference type="KEGG" id="gsn:YC6258_02188"/>
<dbReference type="GO" id="GO:0008615">
    <property type="term" value="P:pyridoxine biosynthetic process"/>
    <property type="evidence" value="ECO:0007669"/>
    <property type="project" value="UniProtKB-UniRule"/>
</dbReference>
<keyword evidence="2 10" id="KW-0479">Metal-binding</keyword>
<dbReference type="GO" id="GO:0042823">
    <property type="term" value="P:pyridoxal phosphate biosynthetic process"/>
    <property type="evidence" value="ECO:0007669"/>
    <property type="project" value="UniProtKB-UniRule"/>
</dbReference>
<dbReference type="EMBL" id="CP007142">
    <property type="protein sequence ID" value="AJQ94226.1"/>
    <property type="molecule type" value="Genomic_DNA"/>
</dbReference>
<dbReference type="GO" id="GO:0050897">
    <property type="term" value="F:cobalt ion binding"/>
    <property type="evidence" value="ECO:0007669"/>
    <property type="project" value="UniProtKB-UniRule"/>
</dbReference>
<evidence type="ECO:0000256" key="3">
    <source>
        <dbReference type="ARBA" id="ARBA00022833"/>
    </source>
</evidence>
<evidence type="ECO:0000256" key="2">
    <source>
        <dbReference type="ARBA" id="ARBA00022723"/>
    </source>
</evidence>
<gene>
    <name evidence="10" type="primary">pdxA</name>
    <name evidence="11" type="ORF">YC6258_02188</name>
</gene>
<reference evidence="11 12" key="1">
    <citation type="submission" date="2014-01" db="EMBL/GenBank/DDBJ databases">
        <title>Full genme sequencing of cellulolytic bacterium Gynuella sunshinyii YC6258T gen. nov., sp. nov.</title>
        <authorList>
            <person name="Khan H."/>
            <person name="Chung E.J."/>
            <person name="Chung Y.R."/>
        </authorList>
    </citation>
    <scope>NUCLEOTIDE SEQUENCE [LARGE SCALE GENOMIC DNA]</scope>
    <source>
        <strain evidence="11 12">YC6258</strain>
    </source>
</reference>
<dbReference type="PANTHER" id="PTHR30004:SF5">
    <property type="entry name" value="4-HYDROXYTHREONINE-4-PHOSPHATE DEHYDROGENASE"/>
    <property type="match status" value="1"/>
</dbReference>
<accession>A0A0C5VIZ3</accession>
<dbReference type="AlphaFoldDB" id="A0A0C5VIZ3"/>
<evidence type="ECO:0000256" key="10">
    <source>
        <dbReference type="HAMAP-Rule" id="MF_00536"/>
    </source>
</evidence>
<evidence type="ECO:0000256" key="7">
    <source>
        <dbReference type="ARBA" id="ARBA00023027"/>
    </source>
</evidence>
<dbReference type="GO" id="GO:0051287">
    <property type="term" value="F:NAD binding"/>
    <property type="evidence" value="ECO:0007669"/>
    <property type="project" value="InterPro"/>
</dbReference>
<evidence type="ECO:0000256" key="8">
    <source>
        <dbReference type="ARBA" id="ARBA00023096"/>
    </source>
</evidence>
<evidence type="ECO:0000256" key="4">
    <source>
        <dbReference type="ARBA" id="ARBA00022842"/>
    </source>
</evidence>
<dbReference type="SUPFAM" id="SSF53659">
    <property type="entry name" value="Isocitrate/Isopropylmalate dehydrogenase-like"/>
    <property type="match status" value="1"/>
</dbReference>
<dbReference type="GO" id="GO:0050570">
    <property type="term" value="F:4-hydroxythreonine-4-phosphate dehydrogenase activity"/>
    <property type="evidence" value="ECO:0007669"/>
    <property type="project" value="UniProtKB-UniRule"/>
</dbReference>
<feature type="binding site" evidence="10">
    <location>
        <position position="136"/>
    </location>
    <ligand>
        <name>substrate</name>
    </ligand>
</feature>
<keyword evidence="3 10" id="KW-0862">Zinc</keyword>
<evidence type="ECO:0000256" key="6">
    <source>
        <dbReference type="ARBA" id="ARBA00023002"/>
    </source>
</evidence>
<name>A0A0C5VIZ3_9GAMM</name>
<dbReference type="InterPro" id="IPR005255">
    <property type="entry name" value="PdxA_fam"/>
</dbReference>
<dbReference type="EC" id="1.1.1.262" evidence="10"/>
<dbReference type="GO" id="GO:0005737">
    <property type="term" value="C:cytoplasm"/>
    <property type="evidence" value="ECO:0007669"/>
    <property type="project" value="UniProtKB-SubCell"/>
</dbReference>
<evidence type="ECO:0000256" key="5">
    <source>
        <dbReference type="ARBA" id="ARBA00022857"/>
    </source>
</evidence>
<comment type="cofactor">
    <cofactor evidence="10">
        <name>Zn(2+)</name>
        <dbReference type="ChEBI" id="CHEBI:29105"/>
    </cofactor>
    <cofactor evidence="10">
        <name>Mg(2+)</name>
        <dbReference type="ChEBI" id="CHEBI:18420"/>
    </cofactor>
    <cofactor evidence="10">
        <name>Co(2+)</name>
        <dbReference type="ChEBI" id="CHEBI:48828"/>
    </cofactor>
    <text evidence="10">Binds 1 divalent metal cation per subunit. Can use ions such as Zn(2+), Mg(2+) or Co(2+).</text>
</comment>
<dbReference type="Gene3D" id="3.40.718.10">
    <property type="entry name" value="Isopropylmalate Dehydrogenase"/>
    <property type="match status" value="1"/>
</dbReference>
<feature type="binding site" evidence="10">
    <location>
        <position position="135"/>
    </location>
    <ligand>
        <name>substrate</name>
    </ligand>
</feature>
<dbReference type="OrthoDB" id="9801783at2"/>
<keyword evidence="1 10" id="KW-0963">Cytoplasm</keyword>
<dbReference type="HOGENOM" id="CLU_040168_1_0_6"/>
<evidence type="ECO:0000256" key="1">
    <source>
        <dbReference type="ARBA" id="ARBA00022490"/>
    </source>
</evidence>
<dbReference type="UniPathway" id="UPA00244">
    <property type="reaction ID" value="UER00312"/>
</dbReference>
<dbReference type="RefSeq" id="WP_044616796.1">
    <property type="nucleotide sequence ID" value="NZ_CP007142.1"/>
</dbReference>
<organism evidence="11 12">
    <name type="scientific">Gynuella sunshinyii YC6258</name>
    <dbReference type="NCBI Taxonomy" id="1445510"/>
    <lineage>
        <taxon>Bacteria</taxon>
        <taxon>Pseudomonadati</taxon>
        <taxon>Pseudomonadota</taxon>
        <taxon>Gammaproteobacteria</taxon>
        <taxon>Oceanospirillales</taxon>
        <taxon>Saccharospirillaceae</taxon>
        <taxon>Gynuella</taxon>
    </lineage>
</organism>
<dbReference type="PATRIC" id="fig|1445510.3.peg.2146"/>
<comment type="function">
    <text evidence="10">Catalyzes the NAD(P)-dependent oxidation of 4-(phosphooxy)-L-threonine (HTP) into 2-amino-3-oxo-4-(phosphooxy)butyric acid which spontaneously decarboxylates to form 3-amino-2-oxopropyl phosphate (AHAP).</text>
</comment>
<keyword evidence="7 10" id="KW-0520">NAD</keyword>
<dbReference type="PANTHER" id="PTHR30004">
    <property type="entry name" value="4-HYDROXYTHREONINE-4-PHOSPHATE DEHYDROGENASE"/>
    <property type="match status" value="1"/>
</dbReference>
<feature type="binding site" evidence="10">
    <location>
        <position position="291"/>
    </location>
    <ligand>
        <name>substrate</name>
    </ligand>
</feature>
<feature type="binding site" evidence="10">
    <location>
        <position position="282"/>
    </location>
    <ligand>
        <name>substrate</name>
    </ligand>
</feature>
<feature type="binding site" evidence="10">
    <location>
        <position position="265"/>
    </location>
    <ligand>
        <name>a divalent metal cation</name>
        <dbReference type="ChEBI" id="CHEBI:60240"/>
        <note>ligand shared between dimeric partners</note>
    </ligand>
</feature>
<dbReference type="GO" id="GO:0000287">
    <property type="term" value="F:magnesium ion binding"/>
    <property type="evidence" value="ECO:0007669"/>
    <property type="project" value="UniProtKB-UniRule"/>
</dbReference>
<dbReference type="Proteomes" id="UP000032266">
    <property type="component" value="Chromosome"/>
</dbReference>
<keyword evidence="12" id="KW-1185">Reference proteome</keyword>
<proteinExistence type="inferred from homology"/>
<protein>
    <recommendedName>
        <fullName evidence="10">4-hydroxythreonine-4-phosphate dehydrogenase</fullName>
        <ecNumber evidence="10">1.1.1.262</ecNumber>
    </recommendedName>
    <alternativeName>
        <fullName evidence="10">4-(phosphohydroxy)-L-threonine dehydrogenase</fullName>
    </alternativeName>
</protein>
<keyword evidence="5 10" id="KW-0521">NADP</keyword>
<dbReference type="HAMAP" id="MF_00536">
    <property type="entry name" value="PdxA"/>
    <property type="match status" value="1"/>
</dbReference>